<comment type="caution">
    <text evidence="3">The sequence shown here is derived from an EMBL/GenBank/DDBJ whole genome shotgun (WGS) entry which is preliminary data.</text>
</comment>
<feature type="region of interest" description="Disordered" evidence="1">
    <location>
        <begin position="106"/>
        <end position="132"/>
    </location>
</feature>
<organism evidence="3 4">
    <name type="scientific">Robiginitalea marina</name>
    <dbReference type="NCBI Taxonomy" id="2954105"/>
    <lineage>
        <taxon>Bacteria</taxon>
        <taxon>Pseudomonadati</taxon>
        <taxon>Bacteroidota</taxon>
        <taxon>Flavobacteriia</taxon>
        <taxon>Flavobacteriales</taxon>
        <taxon>Flavobacteriaceae</taxon>
        <taxon>Robiginitalea</taxon>
    </lineage>
</organism>
<evidence type="ECO:0000259" key="2">
    <source>
        <dbReference type="Pfam" id="PF14129"/>
    </source>
</evidence>
<dbReference type="Proteomes" id="UP001206312">
    <property type="component" value="Unassembled WGS sequence"/>
</dbReference>
<dbReference type="RefSeq" id="WP_252740938.1">
    <property type="nucleotide sequence ID" value="NZ_JAMXIB010000004.1"/>
</dbReference>
<name>A0ABT1AX34_9FLAO</name>
<gene>
    <name evidence="3" type="ORF">NG653_06820</name>
</gene>
<evidence type="ECO:0000256" key="1">
    <source>
        <dbReference type="SAM" id="MobiDB-lite"/>
    </source>
</evidence>
<protein>
    <submittedName>
        <fullName evidence="3">DUF4296 domain-containing protein</fullName>
    </submittedName>
</protein>
<reference evidence="3 4" key="1">
    <citation type="submission" date="2022-06" db="EMBL/GenBank/DDBJ databases">
        <authorList>
            <person name="Xuan X."/>
        </authorList>
    </citation>
    <scope>NUCLEOTIDE SEQUENCE [LARGE SCALE GENOMIC DNA]</scope>
    <source>
        <strain evidence="3 4">2V75</strain>
    </source>
</reference>
<sequence length="132" mass="15249">MNRTLTILLFGLLWVSCGQKLLEPPENLIPREKMAEILYHMALLDAIDNSHPQVLVENNIRVMPYLFDKYGVDSLQFVQSDLYYASVPEEYEKIYKAVEERLTRKRDSVSEAIRQGQSPAVDSLKTSQDQED</sequence>
<accession>A0ABT1AX34</accession>
<feature type="compositionally biased region" description="Polar residues" evidence="1">
    <location>
        <begin position="115"/>
        <end position="132"/>
    </location>
</feature>
<dbReference type="Pfam" id="PF14129">
    <property type="entry name" value="DUF4296"/>
    <property type="match status" value="1"/>
</dbReference>
<dbReference type="PROSITE" id="PS51257">
    <property type="entry name" value="PROKAR_LIPOPROTEIN"/>
    <property type="match status" value="1"/>
</dbReference>
<keyword evidence="4" id="KW-1185">Reference proteome</keyword>
<evidence type="ECO:0000313" key="3">
    <source>
        <dbReference type="EMBL" id="MCO5724562.1"/>
    </source>
</evidence>
<evidence type="ECO:0000313" key="4">
    <source>
        <dbReference type="Proteomes" id="UP001206312"/>
    </source>
</evidence>
<proteinExistence type="predicted"/>
<feature type="domain" description="DUF4296" evidence="2">
    <location>
        <begin position="25"/>
        <end position="107"/>
    </location>
</feature>
<dbReference type="InterPro" id="IPR025381">
    <property type="entry name" value="DUF4296"/>
</dbReference>
<dbReference type="EMBL" id="JAMXIB010000004">
    <property type="protein sequence ID" value="MCO5724562.1"/>
    <property type="molecule type" value="Genomic_DNA"/>
</dbReference>